<dbReference type="Pfam" id="PF07731">
    <property type="entry name" value="Cu-oxidase_2"/>
    <property type="match status" value="1"/>
</dbReference>
<dbReference type="GO" id="GO:0005507">
    <property type="term" value="F:copper ion binding"/>
    <property type="evidence" value="ECO:0007669"/>
    <property type="project" value="InterPro"/>
</dbReference>
<dbReference type="CDD" id="cd13844">
    <property type="entry name" value="CuRO_1_BOD_CotA_like"/>
    <property type="match status" value="1"/>
</dbReference>
<dbReference type="InterPro" id="IPR011706">
    <property type="entry name" value="Cu-oxidase_C"/>
</dbReference>
<dbReference type="CDD" id="cd13891">
    <property type="entry name" value="CuRO_3_CotA_like"/>
    <property type="match status" value="1"/>
</dbReference>
<keyword evidence="5" id="KW-1185">Reference proteome</keyword>
<dbReference type="GO" id="GO:0016491">
    <property type="term" value="F:oxidoreductase activity"/>
    <property type="evidence" value="ECO:0007669"/>
    <property type="project" value="InterPro"/>
</dbReference>
<feature type="domain" description="Plastocyanin-like" evidence="3">
    <location>
        <begin position="535"/>
        <end position="633"/>
    </location>
</feature>
<comment type="caution">
    <text evidence="4">The sequence shown here is derived from an EMBL/GenBank/DDBJ whole genome shotgun (WGS) entry which is preliminary data.</text>
</comment>
<organism evidence="4 5">
    <name type="scientific">Catellatospora citrea</name>
    <dbReference type="NCBI Taxonomy" id="53366"/>
    <lineage>
        <taxon>Bacteria</taxon>
        <taxon>Bacillati</taxon>
        <taxon>Actinomycetota</taxon>
        <taxon>Actinomycetes</taxon>
        <taxon>Micromonosporales</taxon>
        <taxon>Micromonosporaceae</taxon>
        <taxon>Catellatospora</taxon>
    </lineage>
</organism>
<evidence type="ECO:0000256" key="1">
    <source>
        <dbReference type="ARBA" id="ARBA00010609"/>
    </source>
</evidence>
<gene>
    <name evidence="4" type="primary">ompC_1</name>
    <name evidence="4" type="ORF">Cci01nite_00950</name>
</gene>
<sequence>MVDRRRILQATAAVGAATVISQRAGWAWAVGQGRAGTLDPTKIRKYVTPLAVPSVMPPAHRGEGGLARYLIGVRQFRQQILPSNLPQTTVWGYGDVSKPRSFRTPSDTIEARVDRPVRVTWVNDLVDSYGDFRPHLLPVDPTLHWANPPGGDAGRDSRPTFTSTPGPYRGPVPLVTHLHGGHSHEESDGYPEAWYLPKARNIPAGYATVGTFYDEFGAEFEQRYGAAAWKPGTATFQYTNDQRASTLWYHDHTLGVTRVNVYAGLAGFYLLRGGKSDLPPGVLPGPAPQLGDKPGTRYYEIPVVVQDRSFNADGSLFYPASRAFADDAGPYIPEGPFPPIWNPEFFANTIMVNGNTWPELEVEPRRYRLRFLNGCNGRVLIMKVSANPTARPAQADLPIWQIGNDGGFLPKPAKLQQLLMGPAERADVILDFTGLREGTELYLINEGPDEPYNGTFNPSDPATTGQVMRFTVGRLTGKDRSTPPEDLDLPWIKPIGPADNTRQLSLDEELGHDQSIELMLGTVGADGHAMPMHWDHPITENPKLDATEIWELHNFSQDAHPIHLHLVQFEILGRGVDGKQPPEPGERGTKDTVIALPGEITRVKAKFDLAGQYVWHCHLLEHEDNEMMRPYRVG</sequence>
<reference evidence="4 5" key="1">
    <citation type="submission" date="2021-01" db="EMBL/GenBank/DDBJ databases">
        <title>Whole genome shotgun sequence of Catellatospora citrea NBRC 14495.</title>
        <authorList>
            <person name="Komaki H."/>
            <person name="Tamura T."/>
        </authorList>
    </citation>
    <scope>NUCLEOTIDE SEQUENCE [LARGE SCALE GENOMIC DNA]</scope>
    <source>
        <strain evidence="4 5">NBRC 14495</strain>
    </source>
</reference>
<accession>A0A8J3K1G5</accession>
<dbReference type="InterPro" id="IPR045087">
    <property type="entry name" value="Cu-oxidase_fam"/>
</dbReference>
<dbReference type="Gene3D" id="2.60.40.420">
    <property type="entry name" value="Cupredoxins - blue copper proteins"/>
    <property type="match status" value="3"/>
</dbReference>
<proteinExistence type="inferred from homology"/>
<protein>
    <submittedName>
        <fullName evidence="4">Multicopper oxidase</fullName>
    </submittedName>
</protein>
<evidence type="ECO:0000313" key="5">
    <source>
        <dbReference type="Proteomes" id="UP000659904"/>
    </source>
</evidence>
<dbReference type="PROSITE" id="PS51318">
    <property type="entry name" value="TAT"/>
    <property type="match status" value="1"/>
</dbReference>
<evidence type="ECO:0000259" key="3">
    <source>
        <dbReference type="Pfam" id="PF07731"/>
    </source>
</evidence>
<dbReference type="EMBL" id="BONH01000001">
    <property type="protein sequence ID" value="GIF95001.1"/>
    <property type="molecule type" value="Genomic_DNA"/>
</dbReference>
<dbReference type="AlphaFoldDB" id="A0A8J3K1G5"/>
<comment type="similarity">
    <text evidence="1">Belongs to the multicopper oxidase family.</text>
</comment>
<dbReference type="PANTHER" id="PTHR48267:SF1">
    <property type="entry name" value="BILIRUBIN OXIDASE"/>
    <property type="match status" value="1"/>
</dbReference>
<dbReference type="RefSeq" id="WP_120315900.1">
    <property type="nucleotide sequence ID" value="NZ_BONH01000001.1"/>
</dbReference>
<evidence type="ECO:0000256" key="2">
    <source>
        <dbReference type="SAM" id="MobiDB-lite"/>
    </source>
</evidence>
<dbReference type="InterPro" id="IPR006311">
    <property type="entry name" value="TAT_signal"/>
</dbReference>
<evidence type="ECO:0000313" key="4">
    <source>
        <dbReference type="EMBL" id="GIF95001.1"/>
    </source>
</evidence>
<dbReference type="Proteomes" id="UP000659904">
    <property type="component" value="Unassembled WGS sequence"/>
</dbReference>
<name>A0A8J3K1G5_9ACTN</name>
<feature type="region of interest" description="Disordered" evidence="2">
    <location>
        <begin position="150"/>
        <end position="169"/>
    </location>
</feature>
<dbReference type="SUPFAM" id="SSF49503">
    <property type="entry name" value="Cupredoxins"/>
    <property type="match status" value="3"/>
</dbReference>
<dbReference type="PANTHER" id="PTHR48267">
    <property type="entry name" value="CUPREDOXIN SUPERFAMILY PROTEIN"/>
    <property type="match status" value="1"/>
</dbReference>
<dbReference type="CDD" id="cd13868">
    <property type="entry name" value="CuRO_2_CotA_like"/>
    <property type="match status" value="1"/>
</dbReference>
<dbReference type="InterPro" id="IPR008972">
    <property type="entry name" value="Cupredoxin"/>
</dbReference>